<keyword evidence="2" id="KW-1185">Reference proteome</keyword>
<gene>
    <name evidence="1" type="ORF">JTE90_021095</name>
</gene>
<comment type="caution">
    <text evidence="1">The sequence shown here is derived from an EMBL/GenBank/DDBJ whole genome shotgun (WGS) entry which is preliminary data.</text>
</comment>
<dbReference type="Proteomes" id="UP000827092">
    <property type="component" value="Unassembled WGS sequence"/>
</dbReference>
<organism evidence="1 2">
    <name type="scientific">Oedothorax gibbosus</name>
    <dbReference type="NCBI Taxonomy" id="931172"/>
    <lineage>
        <taxon>Eukaryota</taxon>
        <taxon>Metazoa</taxon>
        <taxon>Ecdysozoa</taxon>
        <taxon>Arthropoda</taxon>
        <taxon>Chelicerata</taxon>
        <taxon>Arachnida</taxon>
        <taxon>Araneae</taxon>
        <taxon>Araneomorphae</taxon>
        <taxon>Entelegynae</taxon>
        <taxon>Araneoidea</taxon>
        <taxon>Linyphiidae</taxon>
        <taxon>Erigoninae</taxon>
        <taxon>Oedothorax</taxon>
    </lineage>
</organism>
<name>A0AAV6TX43_9ARAC</name>
<dbReference type="PANTHER" id="PTHR31594">
    <property type="entry name" value="AIG1-TYPE G DOMAIN-CONTAINING PROTEIN"/>
    <property type="match status" value="1"/>
</dbReference>
<dbReference type="AlphaFoldDB" id="A0AAV6TX43"/>
<proteinExistence type="predicted"/>
<evidence type="ECO:0000313" key="2">
    <source>
        <dbReference type="Proteomes" id="UP000827092"/>
    </source>
</evidence>
<protein>
    <submittedName>
        <fullName evidence="1">Uncharacterized protein</fullName>
    </submittedName>
</protein>
<accession>A0AAV6TX43</accession>
<sequence>MGVTCDVGTMFYVLPMLLGRTYDMQHSTIGMDVFRPEDIDKAVKESTFNPVVHSEYVVAADSREKSKFLGIQGDLALKVSAGLVSIKGAGEYLRDTSNANQSVEVLIKLSFISMQQELSLDAKPISELEHYDRSQVGTHVVKDLLYGGEVYASVNFVALRAEDKSNIEVEILAGIQKQGAFNMSAQGKLEKLAQNISSRAKVEIKYFATVPLESVPTTIEGLGDLVRKFSAQVENINNKTGVPLCAGLRPLSDFDEKFEFLKNTMLEQAMEEFNDKFVNLREAKSMLRKLVSSLPDNVDDEYMKKILNFSARLSKTLVVFHDVIGNLDLEQGVDQLNPANQAFDENSEVSGFNTYTKELKKIIDENKSKPDPTRPRSTYVRWGKRSCGTKSSNALLVGFMSASVERGNGAGINYLCLPENPETKKMHPSALQTNSMRSIIAGARYSNFSVFHGEGKKVEGKGASCTVCETPMRPTVRVFPAVSACPGDWVQEYVGFIASQKFKANRVEAVCVDEDPDSYDFEGAGTGLKEPVIIPMRKGGDESADSAIPCAVCSK</sequence>
<dbReference type="PANTHER" id="PTHR31594:SF14">
    <property type="entry name" value="FIBRONECTIN TYPE-III DOMAIN-CONTAINING PROTEIN"/>
    <property type="match status" value="1"/>
</dbReference>
<dbReference type="InterPro" id="IPR052090">
    <property type="entry name" value="Cytolytic_pore-forming_toxin"/>
</dbReference>
<dbReference type="EMBL" id="JAFNEN010000920">
    <property type="protein sequence ID" value="KAG8176042.1"/>
    <property type="molecule type" value="Genomic_DNA"/>
</dbReference>
<evidence type="ECO:0000313" key="1">
    <source>
        <dbReference type="EMBL" id="KAG8176042.1"/>
    </source>
</evidence>
<reference evidence="1 2" key="1">
    <citation type="journal article" date="2022" name="Nat. Ecol. Evol.">
        <title>A masculinizing supergene underlies an exaggerated male reproductive morph in a spider.</title>
        <authorList>
            <person name="Hendrickx F."/>
            <person name="De Corte Z."/>
            <person name="Sonet G."/>
            <person name="Van Belleghem S.M."/>
            <person name="Kostlbacher S."/>
            <person name="Vangestel C."/>
        </authorList>
    </citation>
    <scope>NUCLEOTIDE SEQUENCE [LARGE SCALE GENOMIC DNA]</scope>
    <source>
        <strain evidence="1">W744_W776</strain>
    </source>
</reference>